<keyword evidence="3 11" id="KW-0812">Transmembrane</keyword>
<evidence type="ECO:0000256" key="8">
    <source>
        <dbReference type="ARBA" id="ARBA00023157"/>
    </source>
</evidence>
<dbReference type="Gene3D" id="1.20.1440.130">
    <property type="entry name" value="VKOR domain"/>
    <property type="match status" value="1"/>
</dbReference>
<evidence type="ECO:0000256" key="5">
    <source>
        <dbReference type="ARBA" id="ARBA00022989"/>
    </source>
</evidence>
<feature type="transmembrane region" description="Helical" evidence="11">
    <location>
        <begin position="111"/>
        <end position="133"/>
    </location>
</feature>
<keyword evidence="5 11" id="KW-1133">Transmembrane helix</keyword>
<dbReference type="EMBL" id="JBGFTU010000007">
    <property type="protein sequence ID" value="MEZ0164722.1"/>
    <property type="molecule type" value="Genomic_DNA"/>
</dbReference>
<comment type="subcellular location">
    <subcellularLocation>
        <location evidence="1">Membrane</location>
        <topology evidence="1">Multi-pass membrane protein</topology>
    </subcellularLocation>
</comment>
<keyword evidence="14" id="KW-1185">Reference proteome</keyword>
<gene>
    <name evidence="13" type="ORF">AB2L27_08085</name>
</gene>
<dbReference type="InterPro" id="IPR041714">
    <property type="entry name" value="VKOR_Actinobacteria"/>
</dbReference>
<proteinExistence type="inferred from homology"/>
<evidence type="ECO:0000256" key="2">
    <source>
        <dbReference type="ARBA" id="ARBA00006214"/>
    </source>
</evidence>
<evidence type="ECO:0000256" key="9">
    <source>
        <dbReference type="ARBA" id="ARBA00023284"/>
    </source>
</evidence>
<dbReference type="Pfam" id="PF07884">
    <property type="entry name" value="VKOR"/>
    <property type="match status" value="1"/>
</dbReference>
<sequence length="238" mass="25292">MAGTTNRVEELPEDGFEDGPGEGREGREDRGGTGHAPGHLSALPVSPRGRGLLLLLGGVLGFVAAFTLTVERIMLAEDPSYVPSCSLNPVISCGSVMVTPQAALFGFPNPLIGIAAFAVSTFLGVLVLSRVALPRWVERAYLGGITLGAVFIGWLISQSLYSIHALCPYCMVVWAVVIPTFWVHLADALDRGLLPVPGGARAAARAVVDYRVLLIVLSYAAVLAMVAVKFWSYWSTLL</sequence>
<feature type="domain" description="Vitamin K epoxide reductase" evidence="12">
    <location>
        <begin position="47"/>
        <end position="188"/>
    </location>
</feature>
<evidence type="ECO:0000313" key="13">
    <source>
        <dbReference type="EMBL" id="MEZ0164722.1"/>
    </source>
</evidence>
<dbReference type="CDD" id="cd12922">
    <property type="entry name" value="VKOR_5"/>
    <property type="match status" value="1"/>
</dbReference>
<feature type="compositionally biased region" description="Basic and acidic residues" evidence="10">
    <location>
        <begin position="21"/>
        <end position="32"/>
    </location>
</feature>
<feature type="transmembrane region" description="Helical" evidence="11">
    <location>
        <begin position="212"/>
        <end position="234"/>
    </location>
</feature>
<evidence type="ECO:0000256" key="4">
    <source>
        <dbReference type="ARBA" id="ARBA00022719"/>
    </source>
</evidence>
<comment type="caution">
    <text evidence="13">The sequence shown here is derived from an EMBL/GenBank/DDBJ whole genome shotgun (WGS) entry which is preliminary data.</text>
</comment>
<dbReference type="SMART" id="SM00756">
    <property type="entry name" value="VKc"/>
    <property type="match status" value="1"/>
</dbReference>
<organism evidence="13 14">
    <name type="scientific">Kineococcus halophytocola</name>
    <dbReference type="NCBI Taxonomy" id="3234027"/>
    <lineage>
        <taxon>Bacteria</taxon>
        <taxon>Bacillati</taxon>
        <taxon>Actinomycetota</taxon>
        <taxon>Actinomycetes</taxon>
        <taxon>Kineosporiales</taxon>
        <taxon>Kineosporiaceae</taxon>
        <taxon>Kineococcus</taxon>
    </lineage>
</organism>
<evidence type="ECO:0000256" key="10">
    <source>
        <dbReference type="SAM" id="MobiDB-lite"/>
    </source>
</evidence>
<feature type="region of interest" description="Disordered" evidence="10">
    <location>
        <begin position="1"/>
        <end position="43"/>
    </location>
</feature>
<dbReference type="RefSeq" id="WP_370440958.1">
    <property type="nucleotide sequence ID" value="NZ_JBGFTU010000007.1"/>
</dbReference>
<evidence type="ECO:0000256" key="11">
    <source>
        <dbReference type="SAM" id="Phobius"/>
    </source>
</evidence>
<reference evidence="13 14" key="1">
    <citation type="submission" date="2024-07" db="EMBL/GenBank/DDBJ databases">
        <authorList>
            <person name="Thanompreechachai J."/>
            <person name="Duangmal K."/>
        </authorList>
    </citation>
    <scope>NUCLEOTIDE SEQUENCE [LARGE SCALE GENOMIC DNA]</scope>
    <source>
        <strain evidence="13 14">LSe6-4</strain>
    </source>
</reference>
<dbReference type="Proteomes" id="UP001565927">
    <property type="component" value="Unassembled WGS sequence"/>
</dbReference>
<evidence type="ECO:0000256" key="7">
    <source>
        <dbReference type="ARBA" id="ARBA00023136"/>
    </source>
</evidence>
<protein>
    <submittedName>
        <fullName evidence="13">Vitamin K epoxide reductase family protein</fullName>
    </submittedName>
</protein>
<feature type="transmembrane region" description="Helical" evidence="11">
    <location>
        <begin position="140"/>
        <end position="157"/>
    </location>
</feature>
<evidence type="ECO:0000256" key="3">
    <source>
        <dbReference type="ARBA" id="ARBA00022692"/>
    </source>
</evidence>
<keyword evidence="8" id="KW-1015">Disulfide bond</keyword>
<feature type="compositionally biased region" description="Acidic residues" evidence="10">
    <location>
        <begin position="11"/>
        <end position="20"/>
    </location>
</feature>
<accession>A0ABV4H1L5</accession>
<evidence type="ECO:0000259" key="12">
    <source>
        <dbReference type="SMART" id="SM00756"/>
    </source>
</evidence>
<keyword evidence="7 11" id="KW-0472">Membrane</keyword>
<keyword evidence="6" id="KW-0560">Oxidoreductase</keyword>
<evidence type="ECO:0000256" key="1">
    <source>
        <dbReference type="ARBA" id="ARBA00004141"/>
    </source>
</evidence>
<evidence type="ECO:0000313" key="14">
    <source>
        <dbReference type="Proteomes" id="UP001565927"/>
    </source>
</evidence>
<name>A0ABV4H1L5_9ACTN</name>
<feature type="transmembrane region" description="Helical" evidence="11">
    <location>
        <begin position="163"/>
        <end position="185"/>
    </location>
</feature>
<dbReference type="InterPro" id="IPR038354">
    <property type="entry name" value="VKOR_sf"/>
</dbReference>
<keyword evidence="9" id="KW-0676">Redox-active center</keyword>
<keyword evidence="4" id="KW-0874">Quinone</keyword>
<feature type="transmembrane region" description="Helical" evidence="11">
    <location>
        <begin position="51"/>
        <end position="70"/>
    </location>
</feature>
<dbReference type="InterPro" id="IPR012932">
    <property type="entry name" value="VKOR"/>
</dbReference>
<evidence type="ECO:0000256" key="6">
    <source>
        <dbReference type="ARBA" id="ARBA00023002"/>
    </source>
</evidence>
<comment type="similarity">
    <text evidence="2">Belongs to the VKOR family.</text>
</comment>